<keyword evidence="8" id="KW-1185">Reference proteome</keyword>
<sequence>MSVKRLLKKILYCGLMTSIVIICLLSFFLTTTPGLYLSIKLSRLWLPGSLSVSNLNGRLVDEFTIGQLIYKNNHQEIRLKQIKINWQFLSLMHKQLPINHFSAKLIQFNPKSPLKSVSNIHAKGIINKEGINLSSIEFNYSYLKAKGRLRLQQVYPYALGGKFVLTAKSNRFNSISGNITLNGNLEDIQWTGSVSSPATLSMSGSLQQLTHFKQIIKWNNLLWKTPKNSLLNSPNGRIEVSGTLPTLFIQLNSKINVNAGQNWQLKSSIHGVYPWNWSFDANLLQPLRSSKQEGLYSSLILKGSIQSPNDGDFTLTISPGHYRLTPTTSIPFEGTVIKATLTPKQFAGQGQVKVDSNKLIKLSFSLPKFKLNTDFNKQALIADATLQFSSIDFLQKISPYIQQLKGELLAQLKARGTLSNVSYEGSLALKHSSMNINALGVILNPIELIFTAKNGQWNATGSIESSGKKLHLNGKGLFTKDLHGDLSLQGDSFTIANTKEYQIQISPNLQLGISPSLVAISGEILVPEAHINPHAFTNSLSASEDIVFTKNSDTTPISVFNTSMNIKIALGDTVELTFKGLHALLNGSVVLNQLAQGPITAKGELNVTKGEYKAYAQDLHIEQGQLLFTGGKPDNPGISLRASKQISTTFNNLSSTPGIFDLNTENNTNFGDKISAGVEVTGRLQSPKIQLFSNPPSLSQADILSLLVLGRPASQANKAGGQLLLAAISSMNLGTGTNGAELVEQLKQKLGFDVNVQSTSNYNQATKQITDTTGVVVGKTISNRVYVSYNVGLSQSDPNILTLKYLLNKFLSIQISSSDSGNGVDVVYTSAK</sequence>
<evidence type="ECO:0000256" key="2">
    <source>
        <dbReference type="ARBA" id="ARBA00022692"/>
    </source>
</evidence>
<feature type="domain" description="Translocation and assembly module TamB C-terminal" evidence="6">
    <location>
        <begin position="465"/>
        <end position="829"/>
    </location>
</feature>
<dbReference type="OrthoDB" id="5555605at2"/>
<protein>
    <submittedName>
        <fullName evidence="7">Periplasmic protein</fullName>
    </submittedName>
</protein>
<organism evidence="7 8">
    <name type="scientific">Legionella waltersii</name>
    <dbReference type="NCBI Taxonomy" id="66969"/>
    <lineage>
        <taxon>Bacteria</taxon>
        <taxon>Pseudomonadati</taxon>
        <taxon>Pseudomonadota</taxon>
        <taxon>Gammaproteobacteria</taxon>
        <taxon>Legionellales</taxon>
        <taxon>Legionellaceae</taxon>
        <taxon>Legionella</taxon>
    </lineage>
</organism>
<gene>
    <name evidence="7" type="ORF">Lwal_1797</name>
</gene>
<keyword evidence="4 5" id="KW-0472">Membrane</keyword>
<dbReference type="GO" id="GO:0009306">
    <property type="term" value="P:protein secretion"/>
    <property type="evidence" value="ECO:0007669"/>
    <property type="project" value="InterPro"/>
</dbReference>
<dbReference type="Pfam" id="PF04357">
    <property type="entry name" value="TamB"/>
    <property type="match status" value="1"/>
</dbReference>
<evidence type="ECO:0000313" key="7">
    <source>
        <dbReference type="EMBL" id="KTD78362.1"/>
    </source>
</evidence>
<evidence type="ECO:0000256" key="3">
    <source>
        <dbReference type="ARBA" id="ARBA00022989"/>
    </source>
</evidence>
<accession>A0A0W1AAH6</accession>
<dbReference type="PATRIC" id="fig|66969.6.peg.1956"/>
<dbReference type="AlphaFoldDB" id="A0A0W1AAH6"/>
<feature type="transmembrane region" description="Helical" evidence="5">
    <location>
        <begin position="12"/>
        <end position="37"/>
    </location>
</feature>
<dbReference type="EMBL" id="LNZB01000041">
    <property type="protein sequence ID" value="KTD78362.1"/>
    <property type="molecule type" value="Genomic_DNA"/>
</dbReference>
<evidence type="ECO:0000256" key="1">
    <source>
        <dbReference type="ARBA" id="ARBA00004167"/>
    </source>
</evidence>
<reference evidence="7 8" key="1">
    <citation type="submission" date="2015-11" db="EMBL/GenBank/DDBJ databases">
        <title>Genomic analysis of 38 Legionella species identifies large and diverse effector repertoires.</title>
        <authorList>
            <person name="Burstein D."/>
            <person name="Amaro F."/>
            <person name="Zusman T."/>
            <person name="Lifshitz Z."/>
            <person name="Cohen O."/>
            <person name="Gilbert J.A."/>
            <person name="Pupko T."/>
            <person name="Shuman H.A."/>
            <person name="Segal G."/>
        </authorList>
    </citation>
    <scope>NUCLEOTIDE SEQUENCE [LARGE SCALE GENOMIC DNA]</scope>
    <source>
        <strain evidence="7 8">ATCC 51914</strain>
    </source>
</reference>
<dbReference type="Proteomes" id="UP000054729">
    <property type="component" value="Unassembled WGS sequence"/>
</dbReference>
<dbReference type="PANTHER" id="PTHR36985:SF1">
    <property type="entry name" value="TRANSLOCATION AND ASSEMBLY MODULE SUBUNIT TAMB"/>
    <property type="match status" value="1"/>
</dbReference>
<dbReference type="InterPro" id="IPR007452">
    <property type="entry name" value="TamB_C"/>
</dbReference>
<evidence type="ECO:0000256" key="4">
    <source>
        <dbReference type="ARBA" id="ARBA00023136"/>
    </source>
</evidence>
<comment type="caution">
    <text evidence="7">The sequence shown here is derived from an EMBL/GenBank/DDBJ whole genome shotgun (WGS) entry which is preliminary data.</text>
</comment>
<proteinExistence type="predicted"/>
<name>A0A0W1AAH6_9GAMM</name>
<evidence type="ECO:0000256" key="5">
    <source>
        <dbReference type="SAM" id="Phobius"/>
    </source>
</evidence>
<evidence type="ECO:0000313" key="8">
    <source>
        <dbReference type="Proteomes" id="UP000054729"/>
    </source>
</evidence>
<dbReference type="PANTHER" id="PTHR36985">
    <property type="entry name" value="TRANSLOCATION AND ASSEMBLY MODULE SUBUNIT TAMB"/>
    <property type="match status" value="1"/>
</dbReference>
<keyword evidence="2 5" id="KW-0812">Transmembrane</keyword>
<dbReference type="GO" id="GO:0005886">
    <property type="term" value="C:plasma membrane"/>
    <property type="evidence" value="ECO:0007669"/>
    <property type="project" value="InterPro"/>
</dbReference>
<dbReference type="STRING" id="66969.Lwal_1797"/>
<evidence type="ECO:0000259" key="6">
    <source>
        <dbReference type="Pfam" id="PF04357"/>
    </source>
</evidence>
<keyword evidence="3 5" id="KW-1133">Transmembrane helix</keyword>
<dbReference type="GO" id="GO:0097347">
    <property type="term" value="C:TAM protein secretion complex"/>
    <property type="evidence" value="ECO:0007669"/>
    <property type="project" value="TreeGrafter"/>
</dbReference>
<comment type="subcellular location">
    <subcellularLocation>
        <location evidence="1">Membrane</location>
        <topology evidence="1">Single-pass membrane protein</topology>
    </subcellularLocation>
</comment>
<dbReference type="RefSeq" id="WP_058480454.1">
    <property type="nucleotide sequence ID" value="NZ_CAAAIQ010000004.1"/>
</dbReference>